<dbReference type="STRING" id="92696.A0A4R0RSK7"/>
<dbReference type="SUPFAM" id="SSF64268">
    <property type="entry name" value="PX domain"/>
    <property type="match status" value="1"/>
</dbReference>
<dbReference type="Pfam" id="PF09325">
    <property type="entry name" value="Vps5"/>
    <property type="match status" value="1"/>
</dbReference>
<evidence type="ECO:0000256" key="1">
    <source>
        <dbReference type="ARBA" id="ARBA00004287"/>
    </source>
</evidence>
<comment type="subcellular location">
    <subcellularLocation>
        <location evidence="2">Cytoplasm</location>
    </subcellularLocation>
    <subcellularLocation>
        <location evidence="3">Golgi apparatus</location>
    </subcellularLocation>
    <subcellularLocation>
        <location evidence="1">Membrane</location>
        <topology evidence="1">Peripheral membrane protein</topology>
        <orientation evidence="1">Cytoplasmic side</orientation>
    </subcellularLocation>
</comment>
<keyword evidence="9" id="KW-0333">Golgi apparatus</keyword>
<evidence type="ECO:0000256" key="4">
    <source>
        <dbReference type="ARBA" id="ARBA00010883"/>
    </source>
</evidence>
<dbReference type="InterPro" id="IPR035803">
    <property type="entry name" value="BAR_Vps5"/>
</dbReference>
<dbReference type="GO" id="GO:0015031">
    <property type="term" value="P:protein transport"/>
    <property type="evidence" value="ECO:0007669"/>
    <property type="project" value="UniProtKB-KW"/>
</dbReference>
<evidence type="ECO:0000313" key="13">
    <source>
        <dbReference type="EMBL" id="TCD71851.1"/>
    </source>
</evidence>
<dbReference type="OrthoDB" id="271164at2759"/>
<feature type="compositionally biased region" description="Polar residues" evidence="11">
    <location>
        <begin position="73"/>
        <end position="85"/>
    </location>
</feature>
<dbReference type="Pfam" id="PF00787">
    <property type="entry name" value="PX"/>
    <property type="match status" value="1"/>
</dbReference>
<evidence type="ECO:0000256" key="3">
    <source>
        <dbReference type="ARBA" id="ARBA00004555"/>
    </source>
</evidence>
<keyword evidence="6" id="KW-0963">Cytoplasm</keyword>
<keyword evidence="5" id="KW-0813">Transport</keyword>
<evidence type="ECO:0000256" key="10">
    <source>
        <dbReference type="ARBA" id="ARBA00023136"/>
    </source>
</evidence>
<evidence type="ECO:0000313" key="14">
    <source>
        <dbReference type="Proteomes" id="UP000292702"/>
    </source>
</evidence>
<dbReference type="SMART" id="SM00312">
    <property type="entry name" value="PX"/>
    <property type="match status" value="1"/>
</dbReference>
<dbReference type="Gene3D" id="1.20.1270.60">
    <property type="entry name" value="Arfaptin homology (AH) domain/BAR domain"/>
    <property type="match status" value="1"/>
</dbReference>
<organism evidence="13 14">
    <name type="scientific">Steccherinum ochraceum</name>
    <dbReference type="NCBI Taxonomy" id="92696"/>
    <lineage>
        <taxon>Eukaryota</taxon>
        <taxon>Fungi</taxon>
        <taxon>Dikarya</taxon>
        <taxon>Basidiomycota</taxon>
        <taxon>Agaricomycotina</taxon>
        <taxon>Agaricomycetes</taxon>
        <taxon>Polyporales</taxon>
        <taxon>Steccherinaceae</taxon>
        <taxon>Steccherinum</taxon>
    </lineage>
</organism>
<feature type="compositionally biased region" description="Low complexity" evidence="11">
    <location>
        <begin position="155"/>
        <end position="164"/>
    </location>
</feature>
<accession>A0A4R0RSK7</accession>
<dbReference type="Proteomes" id="UP000292702">
    <property type="component" value="Unassembled WGS sequence"/>
</dbReference>
<feature type="compositionally biased region" description="Low complexity" evidence="11">
    <location>
        <begin position="198"/>
        <end position="219"/>
    </location>
</feature>
<proteinExistence type="inferred from homology"/>
<dbReference type="GO" id="GO:0042147">
    <property type="term" value="P:retrograde transport, endosome to Golgi"/>
    <property type="evidence" value="ECO:0007669"/>
    <property type="project" value="TreeGrafter"/>
</dbReference>
<feature type="compositionally biased region" description="Polar residues" evidence="11">
    <location>
        <begin position="172"/>
        <end position="190"/>
    </location>
</feature>
<dbReference type="GO" id="GO:0035091">
    <property type="term" value="F:phosphatidylinositol binding"/>
    <property type="evidence" value="ECO:0007669"/>
    <property type="project" value="InterPro"/>
</dbReference>
<dbReference type="InterPro" id="IPR036871">
    <property type="entry name" value="PX_dom_sf"/>
</dbReference>
<name>A0A4R0RSK7_9APHY</name>
<dbReference type="PANTHER" id="PTHR10555">
    <property type="entry name" value="SORTING NEXIN"/>
    <property type="match status" value="1"/>
</dbReference>
<comment type="similarity">
    <text evidence="4">Belongs to the sorting nexin family.</text>
</comment>
<dbReference type="GO" id="GO:0005829">
    <property type="term" value="C:cytosol"/>
    <property type="evidence" value="ECO:0007669"/>
    <property type="project" value="GOC"/>
</dbReference>
<comment type="caution">
    <text evidence="13">The sequence shown here is derived from an EMBL/GenBank/DDBJ whole genome shotgun (WGS) entry which is preliminary data.</text>
</comment>
<dbReference type="InterPro" id="IPR027267">
    <property type="entry name" value="AH/BAR_dom_sf"/>
</dbReference>
<dbReference type="InterPro" id="IPR001683">
    <property type="entry name" value="PX_dom"/>
</dbReference>
<dbReference type="SUPFAM" id="SSF103657">
    <property type="entry name" value="BAR/IMD domain-like"/>
    <property type="match status" value="1"/>
</dbReference>
<dbReference type="PANTHER" id="PTHR10555:SF170">
    <property type="entry name" value="FI18122P1"/>
    <property type="match status" value="1"/>
</dbReference>
<dbReference type="InterPro" id="IPR015404">
    <property type="entry name" value="Vps5_C"/>
</dbReference>
<dbReference type="CDD" id="cd07627">
    <property type="entry name" value="BAR_Vps5p"/>
    <property type="match status" value="1"/>
</dbReference>
<dbReference type="EMBL" id="RWJN01000002">
    <property type="protein sequence ID" value="TCD71851.1"/>
    <property type="molecule type" value="Genomic_DNA"/>
</dbReference>
<evidence type="ECO:0000256" key="6">
    <source>
        <dbReference type="ARBA" id="ARBA00022490"/>
    </source>
</evidence>
<reference evidence="13 14" key="1">
    <citation type="submission" date="2018-11" db="EMBL/GenBank/DDBJ databases">
        <title>Genome assembly of Steccherinum ochraceum LE-BIN_3174, the white-rot fungus of the Steccherinaceae family (The Residual Polyporoid clade, Polyporales, Basidiomycota).</title>
        <authorList>
            <person name="Fedorova T.V."/>
            <person name="Glazunova O.A."/>
            <person name="Landesman E.O."/>
            <person name="Moiseenko K.V."/>
            <person name="Psurtseva N.V."/>
            <person name="Savinova O.S."/>
            <person name="Shakhova N.V."/>
            <person name="Tyazhelova T.V."/>
            <person name="Vasina D.V."/>
        </authorList>
    </citation>
    <scope>NUCLEOTIDE SEQUENCE [LARGE SCALE GENOMIC DNA]</scope>
    <source>
        <strain evidence="13 14">LE-BIN_3174</strain>
    </source>
</reference>
<dbReference type="Gene3D" id="3.30.1520.10">
    <property type="entry name" value="Phox-like domain"/>
    <property type="match status" value="1"/>
</dbReference>
<protein>
    <submittedName>
        <fullName evidence="13">Vacuolar protein sorting-associated protein 5</fullName>
    </submittedName>
</protein>
<feature type="region of interest" description="Disordered" evidence="11">
    <location>
        <begin position="1"/>
        <end position="239"/>
    </location>
</feature>
<dbReference type="AlphaFoldDB" id="A0A4R0RSK7"/>
<dbReference type="GO" id="GO:0005768">
    <property type="term" value="C:endosome"/>
    <property type="evidence" value="ECO:0007669"/>
    <property type="project" value="TreeGrafter"/>
</dbReference>
<feature type="compositionally biased region" description="Low complexity" evidence="11">
    <location>
        <begin position="108"/>
        <end position="121"/>
    </location>
</feature>
<dbReference type="FunFam" id="1.20.1270.60:FF:000022">
    <property type="entry name" value="Sorting nexin 3 protein"/>
    <property type="match status" value="1"/>
</dbReference>
<dbReference type="GO" id="GO:0030904">
    <property type="term" value="C:retromer complex"/>
    <property type="evidence" value="ECO:0007669"/>
    <property type="project" value="UniProtKB-ARBA"/>
</dbReference>
<keyword evidence="14" id="KW-1185">Reference proteome</keyword>
<evidence type="ECO:0000256" key="7">
    <source>
        <dbReference type="ARBA" id="ARBA00022553"/>
    </source>
</evidence>
<evidence type="ECO:0000256" key="8">
    <source>
        <dbReference type="ARBA" id="ARBA00022927"/>
    </source>
</evidence>
<dbReference type="PROSITE" id="PS50195">
    <property type="entry name" value="PX"/>
    <property type="match status" value="1"/>
</dbReference>
<gene>
    <name evidence="13" type="primary">VPS5</name>
    <name evidence="13" type="ORF">EIP91_003194</name>
</gene>
<keyword evidence="7" id="KW-0597">Phosphoprotein</keyword>
<keyword evidence="10" id="KW-0472">Membrane</keyword>
<evidence type="ECO:0000259" key="12">
    <source>
        <dbReference type="PROSITE" id="PS50195"/>
    </source>
</evidence>
<evidence type="ECO:0000256" key="2">
    <source>
        <dbReference type="ARBA" id="ARBA00004496"/>
    </source>
</evidence>
<feature type="domain" description="PX" evidence="12">
    <location>
        <begin position="323"/>
        <end position="441"/>
    </location>
</feature>
<feature type="compositionally biased region" description="Pro residues" evidence="11">
    <location>
        <begin position="138"/>
        <end position="148"/>
    </location>
</feature>
<evidence type="ECO:0000256" key="5">
    <source>
        <dbReference type="ARBA" id="ARBA00022448"/>
    </source>
</evidence>
<evidence type="ECO:0000256" key="11">
    <source>
        <dbReference type="SAM" id="MobiDB-lite"/>
    </source>
</evidence>
<evidence type="ECO:0000256" key="9">
    <source>
        <dbReference type="ARBA" id="ARBA00023034"/>
    </source>
</evidence>
<sequence length="709" mass="76791">MDGFDDLLAPSRTGLESNPFEDPFAKRSGSPDPWTSAFQQPAAYPGHDDAFGGGFGASSSSTSPTAERYPAQLETSDSGGFSQASDPLDSANATRDEDDAPAHDDAVPETPVKTEPTPSSPGFRESIPSTIDEVIAPLPAPAQSPPLTPAEEETTTPSAPTPTSRHVPPPLTSTLSDQPPETPASDSPISITRPEVVSSRASTQSQSSSLQPASTTTSPKQPVFSPLDQPQPTGLGFERSFAGLSIGGETFGGGWGSGTTPFSATHFNQVSANQSEDDDDDDDDDDKPILQTRASLQAQAAAAAANANPVVSKPPTDQNGLQPVFVITVDDPQRVGDPIRAYTMYTVHTKTTSPLFSKSSFSVLRRYSEFLWLYETLSVNNPGVVVPPVPEKNAYGLGRFESTFVEQRRSALEKCVMKIAVHPVLQKDPDFKLFLESDSFSLDIKHRKAEMAHEKGGLMASIGQTLAGPRFYETDEWFDKQKSYLDSLELQLRGLVKTIDLVTKHRADIAQSAGEFAQTLQDLSTSDIGASLSGALEGLAVVERKAQECQVAQAHADVATLMSIVDEYARLINSVRLAFTSRIRTYHAWQNADANVKRVKQTHEANRAQGRLPSDQLSRSLAFVGEAERRALEAKSEFDQVSKLVKTEVARFEHERIEDFKNAMEAFLDGMIVRQKDLISAWEGFQQSLLRKVNGQQVVQQPVPVAADA</sequence>
<dbReference type="GO" id="GO:0045053">
    <property type="term" value="P:protein retention in Golgi apparatus"/>
    <property type="evidence" value="ECO:0007669"/>
    <property type="project" value="TreeGrafter"/>
</dbReference>
<dbReference type="GO" id="GO:0005794">
    <property type="term" value="C:Golgi apparatus"/>
    <property type="evidence" value="ECO:0007669"/>
    <property type="project" value="UniProtKB-SubCell"/>
</dbReference>
<keyword evidence="8" id="KW-0653">Protein transport</keyword>